<keyword evidence="1" id="KW-1133">Transmembrane helix</keyword>
<evidence type="ECO:0000313" key="2">
    <source>
        <dbReference type="EMBL" id="PSB22187.1"/>
    </source>
</evidence>
<reference evidence="2 3" key="2">
    <citation type="submission" date="2018-03" db="EMBL/GenBank/DDBJ databases">
        <title>The ancient ancestry and fast evolution of plastids.</title>
        <authorList>
            <person name="Moore K.R."/>
            <person name="Magnabosco C."/>
            <person name="Momper L."/>
            <person name="Gold D.A."/>
            <person name="Bosak T."/>
            <person name="Fournier G.P."/>
        </authorList>
    </citation>
    <scope>NUCLEOTIDE SEQUENCE [LARGE SCALE GENOMIC DNA]</scope>
    <source>
        <strain evidence="2 3">ULC007</strain>
    </source>
</reference>
<proteinExistence type="predicted"/>
<keyword evidence="3" id="KW-1185">Reference proteome</keyword>
<dbReference type="OrthoDB" id="574638at2"/>
<protein>
    <submittedName>
        <fullName evidence="2">Uncharacterized protein</fullName>
    </submittedName>
</protein>
<gene>
    <name evidence="2" type="ORF">C7B65_01925</name>
</gene>
<dbReference type="RefSeq" id="WP_073069205.1">
    <property type="nucleotide sequence ID" value="NZ_MPPI01000001.1"/>
</dbReference>
<dbReference type="AlphaFoldDB" id="A0A2T1DNW4"/>
<evidence type="ECO:0000313" key="3">
    <source>
        <dbReference type="Proteomes" id="UP000238634"/>
    </source>
</evidence>
<reference evidence="2 3" key="1">
    <citation type="submission" date="2018-02" db="EMBL/GenBank/DDBJ databases">
        <authorList>
            <person name="Cohen D.B."/>
            <person name="Kent A.D."/>
        </authorList>
    </citation>
    <scope>NUCLEOTIDE SEQUENCE [LARGE SCALE GENOMIC DNA]</scope>
    <source>
        <strain evidence="2 3">ULC007</strain>
    </source>
</reference>
<dbReference type="STRING" id="1920490.GCA_001895925_00933"/>
<evidence type="ECO:0000256" key="1">
    <source>
        <dbReference type="SAM" id="Phobius"/>
    </source>
</evidence>
<keyword evidence="1" id="KW-0472">Membrane</keyword>
<comment type="caution">
    <text evidence="2">The sequence shown here is derived from an EMBL/GenBank/DDBJ whole genome shotgun (WGS) entry which is preliminary data.</text>
</comment>
<dbReference type="EMBL" id="PVWG01000001">
    <property type="protein sequence ID" value="PSB22187.1"/>
    <property type="molecule type" value="Genomic_DNA"/>
</dbReference>
<organism evidence="2 3">
    <name type="scientific">Phormidesmis priestleyi ULC007</name>
    <dbReference type="NCBI Taxonomy" id="1920490"/>
    <lineage>
        <taxon>Bacteria</taxon>
        <taxon>Bacillati</taxon>
        <taxon>Cyanobacteriota</taxon>
        <taxon>Cyanophyceae</taxon>
        <taxon>Leptolyngbyales</taxon>
        <taxon>Leptolyngbyaceae</taxon>
        <taxon>Phormidesmis</taxon>
    </lineage>
</organism>
<dbReference type="Proteomes" id="UP000238634">
    <property type="component" value="Unassembled WGS sequence"/>
</dbReference>
<keyword evidence="1" id="KW-0812">Transmembrane</keyword>
<sequence>MSTKSEIQSGSIKANLSNLFGLIAMGTIVSLAGFSQKTVAQNTKLPMTIHWSDNEVFFLDVPNKDVSRPAYGAKLKLYDAHVAKMFEVTQHLCQREPKRAGYSWIYEKNGGRTRIGGFEISCDLANDIAIAYGAGKSESTTVECSRGGRACPSKTYSVPILNITGGKVNSWIQFMSRFKPTW</sequence>
<name>A0A2T1DNW4_9CYAN</name>
<feature type="transmembrane region" description="Helical" evidence="1">
    <location>
        <begin position="12"/>
        <end position="34"/>
    </location>
</feature>
<accession>A0A2T1DNW4</accession>